<name>A0A832WF37_9CREN</name>
<sequence>MEEHRNKALEYLNASKLNFEHGFYDIATVLAEEALYLYLVTCLINHEVAIPWYLDFDGLLRILEKHDNKISEFRKNRKIIKVLDQIRIMFRYSSLISISRDDAKEIILFVENIINSLR</sequence>
<organism evidence="2 3">
    <name type="scientific">Sulfurisphaera tokodaii</name>
    <dbReference type="NCBI Taxonomy" id="111955"/>
    <lineage>
        <taxon>Archaea</taxon>
        <taxon>Thermoproteota</taxon>
        <taxon>Thermoprotei</taxon>
        <taxon>Sulfolobales</taxon>
        <taxon>Sulfolobaceae</taxon>
        <taxon>Sulfurisphaera</taxon>
    </lineage>
</organism>
<dbReference type="SMART" id="SM00748">
    <property type="entry name" value="HEPN"/>
    <property type="match status" value="1"/>
</dbReference>
<dbReference type="PROSITE" id="PS50910">
    <property type="entry name" value="HEPN"/>
    <property type="match status" value="1"/>
</dbReference>
<comment type="caution">
    <text evidence="2">The sequence shown here is derived from an EMBL/GenBank/DDBJ whole genome shotgun (WGS) entry which is preliminary data.</text>
</comment>
<dbReference type="GeneID" id="1458649"/>
<dbReference type="RefSeq" id="WP_010978682.1">
    <property type="nucleotide sequence ID" value="NZ_BAABQO010000012.1"/>
</dbReference>
<proteinExistence type="predicted"/>
<reference evidence="2" key="1">
    <citation type="journal article" date="2020" name="bioRxiv">
        <title>A rank-normalized archaeal taxonomy based on genome phylogeny resolves widespread incomplete and uneven classifications.</title>
        <authorList>
            <person name="Rinke C."/>
            <person name="Chuvochina M."/>
            <person name="Mussig A.J."/>
            <person name="Chaumeil P.-A."/>
            <person name="Waite D.W."/>
            <person name="Whitman W.B."/>
            <person name="Parks D.H."/>
            <person name="Hugenholtz P."/>
        </authorList>
    </citation>
    <scope>NUCLEOTIDE SEQUENCE</scope>
    <source>
        <strain evidence="2">UBA8838</strain>
    </source>
</reference>
<evidence type="ECO:0000259" key="1">
    <source>
        <dbReference type="PROSITE" id="PS50910"/>
    </source>
</evidence>
<dbReference type="OMA" id="IRIMFRY"/>
<feature type="domain" description="HEPN" evidence="1">
    <location>
        <begin position="5"/>
        <end position="113"/>
    </location>
</feature>
<accession>A0A832WF37</accession>
<dbReference type="Pfam" id="PF05168">
    <property type="entry name" value="HEPN"/>
    <property type="match status" value="1"/>
</dbReference>
<protein>
    <submittedName>
        <fullName evidence="2">HEPN domain-containing protein</fullName>
    </submittedName>
</protein>
<dbReference type="InterPro" id="IPR007842">
    <property type="entry name" value="HEPN_dom"/>
</dbReference>
<dbReference type="SUPFAM" id="SSF81593">
    <property type="entry name" value="Nucleotidyltransferase substrate binding subunit/domain"/>
    <property type="match status" value="1"/>
</dbReference>
<gene>
    <name evidence="2" type="ORF">HA332_09155</name>
</gene>
<evidence type="ECO:0000313" key="3">
    <source>
        <dbReference type="Proteomes" id="UP000646844"/>
    </source>
</evidence>
<dbReference type="EMBL" id="DUJO01000046">
    <property type="protein sequence ID" value="HII74523.1"/>
    <property type="molecule type" value="Genomic_DNA"/>
</dbReference>
<dbReference type="Proteomes" id="UP000646844">
    <property type="component" value="Unassembled WGS sequence"/>
</dbReference>
<dbReference type="AlphaFoldDB" id="A0A832WF37"/>
<dbReference type="Gene3D" id="1.20.120.330">
    <property type="entry name" value="Nucleotidyltransferases domain 2"/>
    <property type="match status" value="1"/>
</dbReference>
<evidence type="ECO:0000313" key="2">
    <source>
        <dbReference type="EMBL" id="HII74523.1"/>
    </source>
</evidence>